<keyword evidence="2" id="KW-1185">Reference proteome</keyword>
<accession>A0ABR6KXU8</accession>
<reference evidence="1 2" key="1">
    <citation type="submission" date="2020-08" db="EMBL/GenBank/DDBJ databases">
        <title>Genomic Encyclopedia of Type Strains, Phase IV (KMG-IV): sequencing the most valuable type-strain genomes for metagenomic binning, comparative biology and taxonomic classification.</title>
        <authorList>
            <person name="Goeker M."/>
        </authorList>
    </citation>
    <scope>NUCLEOTIDE SEQUENCE [LARGE SCALE GENOMIC DNA]</scope>
    <source>
        <strain evidence="1 2">DSM 7050</strain>
    </source>
</reference>
<organism evidence="1 2">
    <name type="scientific">Aminobacter niigataensis</name>
    <dbReference type="NCBI Taxonomy" id="83265"/>
    <lineage>
        <taxon>Bacteria</taxon>
        <taxon>Pseudomonadati</taxon>
        <taxon>Pseudomonadota</taxon>
        <taxon>Alphaproteobacteria</taxon>
        <taxon>Hyphomicrobiales</taxon>
        <taxon>Phyllobacteriaceae</taxon>
        <taxon>Aminobacter</taxon>
    </lineage>
</organism>
<protein>
    <submittedName>
        <fullName evidence="1">Sarcosine oxidase gamma subunit</fullName>
    </submittedName>
</protein>
<dbReference type="Pfam" id="PF04268">
    <property type="entry name" value="SoxG"/>
    <property type="match status" value="1"/>
</dbReference>
<dbReference type="Proteomes" id="UP000539538">
    <property type="component" value="Unassembled WGS sequence"/>
</dbReference>
<dbReference type="RefSeq" id="WP_183261212.1">
    <property type="nucleotide sequence ID" value="NZ_BAAAVZ010000008.1"/>
</dbReference>
<dbReference type="SUPFAM" id="SSF103025">
    <property type="entry name" value="Folate-binding domain"/>
    <property type="match status" value="1"/>
</dbReference>
<name>A0ABR6KXU8_9HYPH</name>
<dbReference type="InterPro" id="IPR007375">
    <property type="entry name" value="SoxG"/>
</dbReference>
<dbReference type="InterPro" id="IPR027266">
    <property type="entry name" value="TrmE/GcvT-like"/>
</dbReference>
<proteinExistence type="predicted"/>
<evidence type="ECO:0000313" key="1">
    <source>
        <dbReference type="EMBL" id="MBB4649361.1"/>
    </source>
</evidence>
<comment type="caution">
    <text evidence="1">The sequence shown here is derived from an EMBL/GenBank/DDBJ whole genome shotgun (WGS) entry which is preliminary data.</text>
</comment>
<gene>
    <name evidence="1" type="ORF">GGQ99_001083</name>
</gene>
<sequence>MRNLAEKWTAMPDWQTAVIDTPSFAIRSVSGLNQFLVSGDLATWSKAWGIALQPVGAFGQAMGDTYTVQVARDRLLVVSALPSTVAQGWHEQGFAVSTVSAGMLIFEIEGAAAAELVARATTLDPGKGSASAAISFAGINAVVYRHGERIRIHVDRSLAAYFWSWVATVGGNIASAEA</sequence>
<evidence type="ECO:0000313" key="2">
    <source>
        <dbReference type="Proteomes" id="UP000539538"/>
    </source>
</evidence>
<dbReference type="Gene3D" id="3.30.1360.120">
    <property type="entry name" value="Probable tRNA modification gtpase trme, domain 1"/>
    <property type="match status" value="1"/>
</dbReference>
<dbReference type="EMBL" id="JACHOT010000001">
    <property type="protein sequence ID" value="MBB4649361.1"/>
    <property type="molecule type" value="Genomic_DNA"/>
</dbReference>